<dbReference type="EMBL" id="LYMM01000040">
    <property type="protein sequence ID" value="PNU04068.1"/>
    <property type="molecule type" value="Genomic_DNA"/>
</dbReference>
<keyword evidence="2" id="KW-1185">Reference proteome</keyword>
<protein>
    <submittedName>
        <fullName evidence="1">Uncharacterized protein</fullName>
    </submittedName>
</protein>
<organism evidence="1 2">
    <name type="scientific">Novosphingobium guangzhouense</name>
    <dbReference type="NCBI Taxonomy" id="1850347"/>
    <lineage>
        <taxon>Bacteria</taxon>
        <taxon>Pseudomonadati</taxon>
        <taxon>Pseudomonadota</taxon>
        <taxon>Alphaproteobacteria</taxon>
        <taxon>Sphingomonadales</taxon>
        <taxon>Sphingomonadaceae</taxon>
        <taxon>Novosphingobium</taxon>
    </lineage>
</organism>
<name>A0A2K2FZ82_9SPHN</name>
<dbReference type="Proteomes" id="UP000236327">
    <property type="component" value="Unassembled WGS sequence"/>
</dbReference>
<evidence type="ECO:0000313" key="2">
    <source>
        <dbReference type="Proteomes" id="UP000236327"/>
    </source>
</evidence>
<sequence length="377" mass="40531">MPGLVRIIWFVSWLAVAMAAAGFEFDRASKRNSGLARYVPSMFRGAAFEATANAAYARGANDEGVRLAREMVLRRPIPAEGLSLVALGALRNGDDDKALKALLLSAARGWRDSFTQATVARLAMNGGEWEVAAQRIMAMWRKGDTGDELNRLTTELLAQPEGLAAFQFLVGREAAWTNPLLRLAAVTLSPKAMASLAATFRDRGASINCPGLTDTAGAIIRAGYGPTIEALWSGACGLQGQAAKRNAGFVNGDDDASGPFGWKYPVAAALSREFVEHEGVSAIRYENSDPFQKVVASRYALMRPGAHDIVFNGRVEGASPKFQVICFVQEKQIKFAEFTIGSQATRINIPIGCESQLIKIQAGRGRGELAAVQMSME</sequence>
<proteinExistence type="predicted"/>
<gene>
    <name evidence="1" type="ORF">A8V01_05545</name>
</gene>
<evidence type="ECO:0000313" key="1">
    <source>
        <dbReference type="EMBL" id="PNU04068.1"/>
    </source>
</evidence>
<comment type="caution">
    <text evidence="1">The sequence shown here is derived from an EMBL/GenBank/DDBJ whole genome shotgun (WGS) entry which is preliminary data.</text>
</comment>
<accession>A0A2K2FZ82</accession>
<reference evidence="1 2" key="1">
    <citation type="submission" date="2016-05" db="EMBL/GenBank/DDBJ databases">
        <title>Complete genome sequence of Novosphingobium guangzhouense SA925(T).</title>
        <authorList>
            <person name="Sha S."/>
        </authorList>
    </citation>
    <scope>NUCLEOTIDE SEQUENCE [LARGE SCALE GENOMIC DNA]</scope>
    <source>
        <strain evidence="1 2">SA925</strain>
    </source>
</reference>
<dbReference type="AlphaFoldDB" id="A0A2K2FZ82"/>